<name>A0A1V4AVZ0_9BACT</name>
<dbReference type="EMBL" id="AYTS01000035">
    <property type="protein sequence ID" value="OOP57294.1"/>
    <property type="molecule type" value="Genomic_DNA"/>
</dbReference>
<dbReference type="AlphaFoldDB" id="A0A1V4AVZ0"/>
<comment type="caution">
    <text evidence="1">The sequence shown here is derived from an EMBL/GenBank/DDBJ whole genome shotgun (WGS) entry which is preliminary data.</text>
</comment>
<evidence type="ECO:0000313" key="1">
    <source>
        <dbReference type="EMBL" id="OOP57294.1"/>
    </source>
</evidence>
<sequence length="182" mass="20260">MRASITNIDYEKLPCVDLHAPKALSLRTRARAVASKDSIVQDLEDAKAILELVGLSFNLSSENIVHACEKYMVETQPYNKTIPSLQNSDVSMRQKGSRRPHYTHLFVFDDTLVFQASCCLPLKAIAASLDGNSISGRVLFASHSEEGGGKLVYEFQGKGTEMIIDIQRGESMRAQRQIFRIP</sequence>
<reference evidence="1 2" key="1">
    <citation type="journal article" date="2017" name="Water Res.">
        <title>Discovery and metagenomic analysis of an anammox bacterial enrichment related to Candidatus "Brocadia caroliniensis" in a full-scale glycerol-fed nitritation-denitritation separate centrate treatment process.</title>
        <authorList>
            <person name="Park H."/>
            <person name="Brotto A.C."/>
            <person name="van Loosdrecht M.C."/>
            <person name="Chandran K."/>
        </authorList>
    </citation>
    <scope>NUCLEOTIDE SEQUENCE [LARGE SCALE GENOMIC DNA]</scope>
    <source>
        <strain evidence="1">26THWARD</strain>
    </source>
</reference>
<organism evidence="1 2">
    <name type="scientific">Candidatus Brocadia carolinensis</name>
    <dbReference type="NCBI Taxonomy" id="1004156"/>
    <lineage>
        <taxon>Bacteria</taxon>
        <taxon>Pseudomonadati</taxon>
        <taxon>Planctomycetota</taxon>
        <taxon>Candidatus Brocadiia</taxon>
        <taxon>Candidatus Brocadiales</taxon>
        <taxon>Candidatus Brocadiaceae</taxon>
        <taxon>Candidatus Brocadia</taxon>
    </lineage>
</organism>
<gene>
    <name evidence="1" type="ORF">AYP45_03810</name>
</gene>
<protein>
    <submittedName>
        <fullName evidence="1">Uncharacterized protein</fullName>
    </submittedName>
</protein>
<evidence type="ECO:0000313" key="2">
    <source>
        <dbReference type="Proteomes" id="UP000189681"/>
    </source>
</evidence>
<dbReference type="STRING" id="1004156.AYP45_03810"/>
<accession>A0A1V4AVZ0</accession>
<proteinExistence type="predicted"/>
<dbReference type="Proteomes" id="UP000189681">
    <property type="component" value="Unassembled WGS sequence"/>
</dbReference>